<dbReference type="EC" id="5.4.99.-" evidence="5"/>
<evidence type="ECO:0000256" key="2">
    <source>
        <dbReference type="ARBA" id="ARBA00010876"/>
    </source>
</evidence>
<comment type="caution">
    <text evidence="7">The sequence shown here is derived from an EMBL/GenBank/DDBJ whole genome shotgun (WGS) entry which is preliminary data.</text>
</comment>
<dbReference type="AlphaFoldDB" id="A0A4R2RTB7"/>
<evidence type="ECO:0000256" key="1">
    <source>
        <dbReference type="ARBA" id="ARBA00000073"/>
    </source>
</evidence>
<dbReference type="PANTHER" id="PTHR21600">
    <property type="entry name" value="MITOCHONDRIAL RNA PSEUDOURIDINE SYNTHASE"/>
    <property type="match status" value="1"/>
</dbReference>
<dbReference type="GO" id="GO:0009982">
    <property type="term" value="F:pseudouridine synthase activity"/>
    <property type="evidence" value="ECO:0007669"/>
    <property type="project" value="InterPro"/>
</dbReference>
<dbReference type="PANTHER" id="PTHR21600:SF44">
    <property type="entry name" value="RIBOSOMAL LARGE SUBUNIT PSEUDOURIDINE SYNTHASE D"/>
    <property type="match status" value="1"/>
</dbReference>
<evidence type="ECO:0000313" key="8">
    <source>
        <dbReference type="Proteomes" id="UP000294746"/>
    </source>
</evidence>
<dbReference type="Proteomes" id="UP000294746">
    <property type="component" value="Unassembled WGS sequence"/>
</dbReference>
<dbReference type="InterPro" id="IPR006224">
    <property type="entry name" value="PsdUridine_synth_RluA-like_CS"/>
</dbReference>
<accession>A0A4R2RTB7</accession>
<dbReference type="InterPro" id="IPR020103">
    <property type="entry name" value="PsdUridine_synth_cat_dom_sf"/>
</dbReference>
<dbReference type="SUPFAM" id="SSF55120">
    <property type="entry name" value="Pseudouridine synthase"/>
    <property type="match status" value="1"/>
</dbReference>
<keyword evidence="8" id="KW-1185">Reference proteome</keyword>
<dbReference type="GO" id="GO:0140098">
    <property type="term" value="F:catalytic activity, acting on RNA"/>
    <property type="evidence" value="ECO:0007669"/>
    <property type="project" value="UniProtKB-ARBA"/>
</dbReference>
<dbReference type="PROSITE" id="PS01129">
    <property type="entry name" value="PSI_RLU"/>
    <property type="match status" value="1"/>
</dbReference>
<dbReference type="NCBIfam" id="TIGR00005">
    <property type="entry name" value="rluA_subfam"/>
    <property type="match status" value="1"/>
</dbReference>
<evidence type="ECO:0000259" key="6">
    <source>
        <dbReference type="Pfam" id="PF00849"/>
    </source>
</evidence>
<evidence type="ECO:0000256" key="4">
    <source>
        <dbReference type="PIRSR" id="PIRSR606225-1"/>
    </source>
</evidence>
<evidence type="ECO:0000256" key="3">
    <source>
        <dbReference type="ARBA" id="ARBA00023235"/>
    </source>
</evidence>
<reference evidence="7 8" key="1">
    <citation type="submission" date="2019-03" db="EMBL/GenBank/DDBJ databases">
        <title>Genomic Encyclopedia of Type Strains, Phase IV (KMG-IV): sequencing the most valuable type-strain genomes for metagenomic binning, comparative biology and taxonomic classification.</title>
        <authorList>
            <person name="Goeker M."/>
        </authorList>
    </citation>
    <scope>NUCLEOTIDE SEQUENCE [LARGE SCALE GENOMIC DNA]</scope>
    <source>
        <strain evidence="7 8">DSM 46831</strain>
    </source>
</reference>
<feature type="domain" description="Pseudouridine synthase RsuA/RluA-like" evidence="6">
    <location>
        <begin position="91"/>
        <end position="244"/>
    </location>
</feature>
<sequence length="307" mass="35864">MSKTTLFQHVVTPEEDGELLETVLRKQFRFSRRMMRVLKHEKRVWVNGEWIFFRSRVKEMDLIRIELNIAEDVEYISPEEVPFTVVDEDEDLIVVNKPPNTVVHPTGSHQHGTLANGLIYYWQQRGENHKIRPVTRLDKDTSGLMVLAKHAYGHAFLADQMAKKRYERSYFAIVHGNLIHDRGTIDLPIGKVPDVPLLRFIDFSEEGSRAITHYEVVERFSHASVLRLWLETGRTHQIRVHLSSIGHPIIGDELYGNGEEEKHLIGRQALHAKSLKLYHLRKRDWVAWEAPIPEDMKQLLHILRRDS</sequence>
<dbReference type="InterPro" id="IPR050188">
    <property type="entry name" value="RluA_PseudoU_synthase"/>
</dbReference>
<dbReference type="InterPro" id="IPR006145">
    <property type="entry name" value="PsdUridine_synth_RsuA/RluA"/>
</dbReference>
<dbReference type="OrthoDB" id="9773999at2"/>
<dbReference type="CDD" id="cd02869">
    <property type="entry name" value="PseudoU_synth_RluA_like"/>
    <property type="match status" value="1"/>
</dbReference>
<proteinExistence type="inferred from homology"/>
<dbReference type="InterPro" id="IPR006225">
    <property type="entry name" value="PsdUridine_synth_RluC/D"/>
</dbReference>
<name>A0A4R2RTB7_9BACL</name>
<dbReference type="Pfam" id="PF00849">
    <property type="entry name" value="PseudoU_synth_2"/>
    <property type="match status" value="1"/>
</dbReference>
<dbReference type="EMBL" id="SLXV01000023">
    <property type="protein sequence ID" value="TCP66488.1"/>
    <property type="molecule type" value="Genomic_DNA"/>
</dbReference>
<protein>
    <recommendedName>
        <fullName evidence="5">Pseudouridine synthase</fullName>
        <ecNumber evidence="5">5.4.99.-</ecNumber>
    </recommendedName>
</protein>
<dbReference type="Gene3D" id="3.30.2350.10">
    <property type="entry name" value="Pseudouridine synthase"/>
    <property type="match status" value="1"/>
</dbReference>
<keyword evidence="3 5" id="KW-0413">Isomerase</keyword>
<dbReference type="RefSeq" id="WP_131849044.1">
    <property type="nucleotide sequence ID" value="NZ_SLXV01000023.1"/>
</dbReference>
<dbReference type="GO" id="GO:0003723">
    <property type="term" value="F:RNA binding"/>
    <property type="evidence" value="ECO:0007669"/>
    <property type="project" value="InterPro"/>
</dbReference>
<comment type="similarity">
    <text evidence="2 5">Belongs to the pseudouridine synthase RluA family.</text>
</comment>
<feature type="active site" evidence="4">
    <location>
        <position position="138"/>
    </location>
</feature>
<gene>
    <name evidence="7" type="ORF">EDD57_12325</name>
</gene>
<comment type="catalytic activity">
    <reaction evidence="1 5">
        <text>a uridine in RNA = a pseudouridine in RNA</text>
        <dbReference type="Rhea" id="RHEA:48348"/>
        <dbReference type="Rhea" id="RHEA-COMP:12068"/>
        <dbReference type="Rhea" id="RHEA-COMP:12069"/>
        <dbReference type="ChEBI" id="CHEBI:65314"/>
        <dbReference type="ChEBI" id="CHEBI:65315"/>
    </reaction>
</comment>
<evidence type="ECO:0000313" key="7">
    <source>
        <dbReference type="EMBL" id="TCP66488.1"/>
    </source>
</evidence>
<organism evidence="7 8">
    <name type="scientific">Baia soyae</name>
    <dbReference type="NCBI Taxonomy" id="1544746"/>
    <lineage>
        <taxon>Bacteria</taxon>
        <taxon>Bacillati</taxon>
        <taxon>Bacillota</taxon>
        <taxon>Bacilli</taxon>
        <taxon>Bacillales</taxon>
        <taxon>Thermoactinomycetaceae</taxon>
        <taxon>Baia</taxon>
    </lineage>
</organism>
<comment type="function">
    <text evidence="5">Responsible for synthesis of pseudouridine from uracil.</text>
</comment>
<evidence type="ECO:0000256" key="5">
    <source>
        <dbReference type="RuleBase" id="RU362028"/>
    </source>
</evidence>
<dbReference type="GO" id="GO:0000455">
    <property type="term" value="P:enzyme-directed rRNA pseudouridine synthesis"/>
    <property type="evidence" value="ECO:0007669"/>
    <property type="project" value="TreeGrafter"/>
</dbReference>